<keyword evidence="4 10" id="KW-0862">Zinc</keyword>
<dbReference type="InterPro" id="IPR035500">
    <property type="entry name" value="NHR-like_dom_sf"/>
</dbReference>
<dbReference type="SMART" id="SM00430">
    <property type="entry name" value="HOLI"/>
    <property type="match status" value="1"/>
</dbReference>
<dbReference type="AlphaFoldDB" id="A0A6A5GFG9"/>
<evidence type="ECO:0000256" key="9">
    <source>
        <dbReference type="ARBA" id="ARBA00023242"/>
    </source>
</evidence>
<dbReference type="InterPro" id="IPR051152">
    <property type="entry name" value="C.elegans_Orphan_NR"/>
</dbReference>
<dbReference type="GO" id="GO:0005634">
    <property type="term" value="C:nucleus"/>
    <property type="evidence" value="ECO:0007669"/>
    <property type="project" value="UniProtKB-SubCell"/>
</dbReference>
<evidence type="ECO:0000256" key="8">
    <source>
        <dbReference type="ARBA" id="ARBA00023170"/>
    </source>
</evidence>
<dbReference type="CTD" id="9819874"/>
<dbReference type="Gene3D" id="1.10.565.10">
    <property type="entry name" value="Retinoid X Receptor"/>
    <property type="match status" value="1"/>
</dbReference>
<dbReference type="PROSITE" id="PS00031">
    <property type="entry name" value="NUCLEAR_REC_DBD_1"/>
    <property type="match status" value="1"/>
</dbReference>
<organism evidence="13 14">
    <name type="scientific">Caenorhabditis remanei</name>
    <name type="common">Caenorhabditis vulgaris</name>
    <dbReference type="NCBI Taxonomy" id="31234"/>
    <lineage>
        <taxon>Eukaryota</taxon>
        <taxon>Metazoa</taxon>
        <taxon>Ecdysozoa</taxon>
        <taxon>Nematoda</taxon>
        <taxon>Chromadorea</taxon>
        <taxon>Rhabditida</taxon>
        <taxon>Rhabditina</taxon>
        <taxon>Rhabditomorpha</taxon>
        <taxon>Rhabditoidea</taxon>
        <taxon>Rhabditidae</taxon>
        <taxon>Peloderinae</taxon>
        <taxon>Caenorhabditis</taxon>
    </lineage>
</organism>
<evidence type="ECO:0000256" key="1">
    <source>
        <dbReference type="ARBA" id="ARBA00005993"/>
    </source>
</evidence>
<accession>A0A6A5GFG9</accession>
<keyword evidence="5 10" id="KW-0805">Transcription regulation</keyword>
<proteinExistence type="inferred from homology"/>
<dbReference type="PANTHER" id="PTHR45680">
    <property type="entry name" value="NUCLEAR HORMONE RECEPTOR FAMILY"/>
    <property type="match status" value="1"/>
</dbReference>
<dbReference type="SUPFAM" id="SSF57716">
    <property type="entry name" value="Glucocorticoid receptor-like (DNA-binding domain)"/>
    <property type="match status" value="1"/>
</dbReference>
<keyword evidence="7 10" id="KW-0804">Transcription</keyword>
<dbReference type="PRINTS" id="PR00047">
    <property type="entry name" value="STROIDFINGER"/>
</dbReference>
<evidence type="ECO:0000256" key="10">
    <source>
        <dbReference type="RuleBase" id="RU004334"/>
    </source>
</evidence>
<keyword evidence="2 10" id="KW-0479">Metal-binding</keyword>
<dbReference type="PROSITE" id="PS51843">
    <property type="entry name" value="NR_LBD"/>
    <property type="match status" value="1"/>
</dbReference>
<dbReference type="GeneID" id="9819874"/>
<evidence type="ECO:0000259" key="11">
    <source>
        <dbReference type="PROSITE" id="PS51030"/>
    </source>
</evidence>
<dbReference type="InterPro" id="IPR013088">
    <property type="entry name" value="Znf_NHR/GATA"/>
</dbReference>
<dbReference type="InterPro" id="IPR001628">
    <property type="entry name" value="Znf_hrmn_rcpt"/>
</dbReference>
<keyword evidence="9 10" id="KW-0539">Nucleus</keyword>
<keyword evidence="3 10" id="KW-0863">Zinc-finger</keyword>
<comment type="similarity">
    <text evidence="1 10">Belongs to the nuclear hormone receptor family.</text>
</comment>
<evidence type="ECO:0000256" key="5">
    <source>
        <dbReference type="ARBA" id="ARBA00023015"/>
    </source>
</evidence>
<comment type="caution">
    <text evidence="13">The sequence shown here is derived from an EMBL/GenBank/DDBJ whole genome shotgun (WGS) entry which is preliminary data.</text>
</comment>
<dbReference type="InterPro" id="IPR000536">
    <property type="entry name" value="Nucl_hrmn_rcpt_lig-bd"/>
</dbReference>
<dbReference type="GO" id="GO:0003700">
    <property type="term" value="F:DNA-binding transcription factor activity"/>
    <property type="evidence" value="ECO:0007669"/>
    <property type="project" value="InterPro"/>
</dbReference>
<feature type="domain" description="Nuclear receptor" evidence="11">
    <location>
        <begin position="5"/>
        <end position="82"/>
    </location>
</feature>
<dbReference type="Gene3D" id="3.30.50.10">
    <property type="entry name" value="Erythroid Transcription Factor GATA-1, subunit A"/>
    <property type="match status" value="1"/>
</dbReference>
<feature type="domain" description="NR LBD" evidence="12">
    <location>
        <begin position="144"/>
        <end position="402"/>
    </location>
</feature>
<comment type="subcellular location">
    <subcellularLocation>
        <location evidence="10">Nucleus</location>
    </subcellularLocation>
</comment>
<keyword evidence="6 10" id="KW-0238">DNA-binding</keyword>
<dbReference type="GO" id="GO:0043565">
    <property type="term" value="F:sequence-specific DNA binding"/>
    <property type="evidence" value="ECO:0007669"/>
    <property type="project" value="InterPro"/>
</dbReference>
<evidence type="ECO:0000256" key="6">
    <source>
        <dbReference type="ARBA" id="ARBA00023125"/>
    </source>
</evidence>
<gene>
    <name evidence="13" type="ORF">GCK72_020003</name>
</gene>
<dbReference type="Proteomes" id="UP000483820">
    <property type="component" value="Chromosome V"/>
</dbReference>
<name>A0A6A5GFG9_CAERE</name>
<evidence type="ECO:0000259" key="12">
    <source>
        <dbReference type="PROSITE" id="PS51843"/>
    </source>
</evidence>
<dbReference type="PANTHER" id="PTHR45680:SF9">
    <property type="entry name" value="NUCLEAR HORMONE RECEPTOR FAMILY-RELATED"/>
    <property type="match status" value="1"/>
</dbReference>
<dbReference type="Pfam" id="PF00105">
    <property type="entry name" value="zf-C4"/>
    <property type="match status" value="1"/>
</dbReference>
<evidence type="ECO:0000256" key="7">
    <source>
        <dbReference type="ARBA" id="ARBA00023163"/>
    </source>
</evidence>
<dbReference type="EMBL" id="WUAV01000005">
    <property type="protein sequence ID" value="KAF1753446.1"/>
    <property type="molecule type" value="Genomic_DNA"/>
</dbReference>
<dbReference type="GO" id="GO:0008270">
    <property type="term" value="F:zinc ion binding"/>
    <property type="evidence" value="ECO:0007669"/>
    <property type="project" value="UniProtKB-KW"/>
</dbReference>
<dbReference type="RefSeq" id="XP_003116034.2">
    <property type="nucleotide sequence ID" value="XM_003115986.2"/>
</dbReference>
<dbReference type="SUPFAM" id="SSF48508">
    <property type="entry name" value="Nuclear receptor ligand-binding domain"/>
    <property type="match status" value="1"/>
</dbReference>
<evidence type="ECO:0000256" key="3">
    <source>
        <dbReference type="ARBA" id="ARBA00022771"/>
    </source>
</evidence>
<evidence type="ECO:0000256" key="4">
    <source>
        <dbReference type="ARBA" id="ARBA00022833"/>
    </source>
</evidence>
<dbReference type="PROSITE" id="PS51030">
    <property type="entry name" value="NUCLEAR_REC_DBD_2"/>
    <property type="match status" value="1"/>
</dbReference>
<evidence type="ECO:0000313" key="14">
    <source>
        <dbReference type="Proteomes" id="UP000483820"/>
    </source>
</evidence>
<keyword evidence="8 10" id="KW-0675">Receptor</keyword>
<protein>
    <submittedName>
        <fullName evidence="13">Uncharacterized protein</fullName>
    </submittedName>
</protein>
<evidence type="ECO:0000313" key="13">
    <source>
        <dbReference type="EMBL" id="KAF1753446.1"/>
    </source>
</evidence>
<reference evidence="13 14" key="1">
    <citation type="submission" date="2019-12" db="EMBL/GenBank/DDBJ databases">
        <title>Chromosome-level assembly of the Caenorhabditis remanei genome.</title>
        <authorList>
            <person name="Teterina A.A."/>
            <person name="Willis J.H."/>
            <person name="Phillips P.C."/>
        </authorList>
    </citation>
    <scope>NUCLEOTIDE SEQUENCE [LARGE SCALE GENOMIC DNA]</scope>
    <source>
        <strain evidence="13 14">PX506</strain>
        <tissue evidence="13">Whole organism</tissue>
    </source>
</reference>
<dbReference type="Pfam" id="PF00104">
    <property type="entry name" value="Hormone_recep"/>
    <property type="match status" value="1"/>
</dbReference>
<evidence type="ECO:0000256" key="2">
    <source>
        <dbReference type="ARBA" id="ARBA00022723"/>
    </source>
</evidence>
<dbReference type="KEGG" id="crq:GCK72_020003"/>
<dbReference type="SMART" id="SM00399">
    <property type="entry name" value="ZnF_C4"/>
    <property type="match status" value="1"/>
</dbReference>
<sequence>MSDLLEPCRVCAQPSQGRNFGVWSCRACAAFFRRAAPKKTREDTFVGNNENCTIFENGRYTCKNCRLKKCYDVGMDIGKFQNNRDPLSSCSLYKKRVKPMSLSNFLGRPEFILCLEPDRASYIKSVIDVSYLIEKAETIFREGSTHSVIPRRFENCLEQMSAALEDMKQIKEKEKIQIVKYIGKTENFMFWEMTFTSAAKWLSQIPEFSELEMTVKLKILKTVWMLWARLQKLSETAEYQRKMELKDDVYMWTDNTCMDFNEVEVDLKWCTNYTTEQMNFYLAPELDESWKKCIESLMELQPTNVEINFMLIQLCLNDAGVRHQGKVLEATDRLLKIQADNLHHYYVKTLQLPHYSNRLTKLLKVNKLIEKSVRLRREKNKIANLFDVFSVEFSHPEMFELT</sequence>